<gene>
    <name evidence="10" type="ORF">DVH24_012551</name>
</gene>
<dbReference type="FunFam" id="2.130.10.10:FF:001356">
    <property type="entry name" value="Excision repair cross-complementation group 8"/>
    <property type="match status" value="1"/>
</dbReference>
<dbReference type="PRINTS" id="PR00364">
    <property type="entry name" value="DISEASERSIST"/>
</dbReference>
<dbReference type="Gene3D" id="2.130.10.10">
    <property type="entry name" value="YVTN repeat-like/Quinoprotein amine dehydrogenase"/>
    <property type="match status" value="1"/>
</dbReference>
<evidence type="ECO:0000313" key="11">
    <source>
        <dbReference type="Proteomes" id="UP000290289"/>
    </source>
</evidence>
<sequence>MEIVTEIVGKVAEYAIEPAIRRVGYLTHCRSSLQNLQTQVNELTSAREGVEHKVDEAERQGKRIEGEVQNWLKQVDEITGKAGELWKDEIQAKMNCLHGFCPNLILRYQLSRKSKKLEQVAVKLYEKRDFTNFSYDARPQEVCAVSTKYYEAFDSRISTLKNIMDELRAPSTDLIVVYGIGGVGKTTLVEEVLRQAVAEKLFTDAVMVRDVKNPDLQGIQKEIAKKLGMEVGENEIMAERARHLCSRIKDKKVLVILDNIWEKIELETLGLPCLSNCKILLTSRNLKFLSSEMRPQKEFRLEVLNEKETWSLFEKKAGDVVKDHAIRNIAIQVSEKCGGLPVLVVTVASTLRNRSTFHAWNDALRCLKAFEGEESTEEAYSALEWSFNQLDSKLKPLFLLCGIVIGVASDNSAHLSDAHLSDLFKYAMGLGWFKNCHSLEQASNALHSWIEQLKDSCLLLDNVGDEFIRMHDLVHNVAIAIASKDQCTLFRTSGGELKEWPNDRDFLEKCTTISLTHCNIPRLPEVFECQELEMFILGFNGGDPVKIPDTFFKWMIKLKVLDLTKLDIGSLPSSLQLLENLRTLCLGRCVLGDIALVGQLTRLEILSFFRSDLKELPKEIGKLTHLRLLDLGGCYQLEVISPNVLSSLKSLEDLRMQNSFHRWVAEGVTGERSNASLLELKDLPHLAALAVHIPDASIIPRGLFSDKLKRYDISIGDTGYTYFLTENVQSTDRYGIRDSMDGTLNTLKLKLTHRQELNDGLKMLLKRSEALYLHGLENDFQFQSDSEDFQQLKHLYVQNIAKFTYIINEKVGLPNLTGLIVHKRGSRFLFSSSTARSLVQLKYLELQHLKLTNLQILSRFCSGSYIEFPSLESLEIVSCNVLETFICEPRSKNITVRRETKEDLKKTVVQYFLFDDKVGFPKLERLCICGLNKLKAIWHNQHVPGSLCRGDNTKEKHEASAQNLVKLVICECSNLQYILYCPGIEEIIAKVEGVETTPEFVFPKVVSFRLEELPQLKRFYPGIHASKWPLLEELIVHGCDQLDIFSVELPSFQKHVLGGVSAPIKPPLFLIEKDSFPKLDKLVLDGTMEICGDLLPAEVFRKLKSVEFRAPYSVVETSHELGRRAQKIQGSGGLRHLWKENSPPACPVFRSLEILRVLGCIRLQDLVTCAISFQNLTTLEVVGCHRLKSLTNYSVDKTLMQLRKMTLANCKRMIKIVETSDGEDAAGNEIAFSRLLHLKLSSLPSLKDFCSGNCIVKFPQLKTFFVSNCPELKISSELERLPLLEQFGGYFDFVYSHIVDGDDDDDDDVEIVNQSEAERKKNRKRRGEEEDAPKMWRQIGDREAGKLRPNSFSNRIKSTRIQTLQLSNHKDFISPHRGSVNTLQLDLTEGRYLLSGASDASAAVFDVQRGTDYGGGGAITRHKCLFAVDKQHEHGHKYAVSSAVWYPVDTGLFVTGSYDHHINVWDTNTTQVVMDFKMPGKVYRTAMSPLATSHMLIAAGTEDVQVRLCDIASGAFAHTLSGHRDGVMTVEWSTSSEWVLLTGGCDGAIRFWDIRRAGCFRVLDQSQSQLGRRPPILERSATIKGSTVKPSSSSQSTSAKARAPQRKLSNGSGAKHSPIGKSPAKGSMKQRLHPGMLSSQDRATAHYGAVTGLKVTEDGMYLLSAGSDSRLRLWDVESGCNTLVNFETVRMQTSRPIQLATSQNSELVFVPCMTAVKAFDMWSGKTSLKFRGHYEHVNCCWFSSQDQELYTGGNDRQILVWSPPRLVSDEVDEGPSKDEDNWSD</sequence>
<protein>
    <recommendedName>
        <fullName evidence="12">Origin recognition complex-associated protein</fullName>
    </recommendedName>
</protein>
<reference evidence="10 11" key="1">
    <citation type="submission" date="2018-10" db="EMBL/GenBank/DDBJ databases">
        <title>A high-quality apple genome assembly.</title>
        <authorList>
            <person name="Hu J."/>
        </authorList>
    </citation>
    <scope>NUCLEOTIDE SEQUENCE [LARGE SCALE GENOMIC DNA]</scope>
    <source>
        <strain evidence="11">cv. HFTH1</strain>
        <tissue evidence="10">Young leaf</tissue>
    </source>
</reference>
<dbReference type="InterPro" id="IPR042197">
    <property type="entry name" value="Apaf_helical"/>
</dbReference>
<evidence type="ECO:0000256" key="6">
    <source>
        <dbReference type="SAM" id="Coils"/>
    </source>
</evidence>
<proteinExistence type="predicted"/>
<dbReference type="Gene3D" id="3.40.50.300">
    <property type="entry name" value="P-loop containing nucleotide triphosphate hydrolases"/>
    <property type="match status" value="1"/>
</dbReference>
<keyword evidence="6" id="KW-0175">Coiled coil</keyword>
<feature type="domain" description="Disease resistance protein At4g27190-like leucine-rich repeats" evidence="9">
    <location>
        <begin position="1171"/>
        <end position="1273"/>
    </location>
</feature>
<dbReference type="STRING" id="3750.A0A498HTQ9"/>
<dbReference type="GO" id="GO:0006283">
    <property type="term" value="P:transcription-coupled nucleotide-excision repair"/>
    <property type="evidence" value="ECO:0007669"/>
    <property type="project" value="InterPro"/>
</dbReference>
<dbReference type="SUPFAM" id="SSF52058">
    <property type="entry name" value="L domain-like"/>
    <property type="match status" value="1"/>
</dbReference>
<dbReference type="InterPro" id="IPR019775">
    <property type="entry name" value="WD40_repeat_CS"/>
</dbReference>
<dbReference type="InterPro" id="IPR015943">
    <property type="entry name" value="WD40/YVTN_repeat-like_dom_sf"/>
</dbReference>
<evidence type="ECO:0000256" key="4">
    <source>
        <dbReference type="ARBA" id="ARBA00023204"/>
    </source>
</evidence>
<dbReference type="Pfam" id="PF23247">
    <property type="entry name" value="LRR_RPS2"/>
    <property type="match status" value="1"/>
</dbReference>
<feature type="repeat" description="WD" evidence="5">
    <location>
        <begin position="1730"/>
        <end position="1762"/>
    </location>
</feature>
<dbReference type="PRINTS" id="PR00320">
    <property type="entry name" value="GPROTEINBRPT"/>
</dbReference>
<dbReference type="InterPro" id="IPR042238">
    <property type="entry name" value="Rad28/ERCC8/Ckn1/ATCSA-1"/>
</dbReference>
<dbReference type="InterPro" id="IPR027417">
    <property type="entry name" value="P-loop_NTPase"/>
</dbReference>
<keyword evidence="3" id="KW-0227">DNA damage</keyword>
<evidence type="ECO:0000259" key="8">
    <source>
        <dbReference type="Pfam" id="PF00931"/>
    </source>
</evidence>
<evidence type="ECO:0000313" key="10">
    <source>
        <dbReference type="EMBL" id="RXH72867.1"/>
    </source>
</evidence>
<evidence type="ECO:0000256" key="2">
    <source>
        <dbReference type="ARBA" id="ARBA00022737"/>
    </source>
</evidence>
<evidence type="ECO:0000256" key="3">
    <source>
        <dbReference type="ARBA" id="ARBA00022763"/>
    </source>
</evidence>
<dbReference type="FunFam" id="2.130.10.10:FF:001188">
    <property type="entry name" value="Transducin/WD40 repeat-like superfamily protein"/>
    <property type="match status" value="1"/>
</dbReference>
<dbReference type="Gene3D" id="1.10.8.430">
    <property type="entry name" value="Helical domain of apoptotic protease-activating factors"/>
    <property type="match status" value="1"/>
</dbReference>
<keyword evidence="11" id="KW-1185">Reference proteome</keyword>
<evidence type="ECO:0000259" key="9">
    <source>
        <dbReference type="Pfam" id="PF23247"/>
    </source>
</evidence>
<dbReference type="InterPro" id="IPR020472">
    <property type="entry name" value="WD40_PAC1"/>
</dbReference>
<dbReference type="SUPFAM" id="SSF50978">
    <property type="entry name" value="WD40 repeat-like"/>
    <property type="match status" value="1"/>
</dbReference>
<dbReference type="EMBL" id="RDQH01000341">
    <property type="protein sequence ID" value="RXH72867.1"/>
    <property type="molecule type" value="Genomic_DNA"/>
</dbReference>
<dbReference type="InterPro" id="IPR032675">
    <property type="entry name" value="LRR_dom_sf"/>
</dbReference>
<name>A0A498HTQ9_MALDO</name>
<keyword evidence="1 5" id="KW-0853">WD repeat</keyword>
<dbReference type="InterPro" id="IPR002182">
    <property type="entry name" value="NB-ARC"/>
</dbReference>
<feature type="coiled-coil region" evidence="6">
    <location>
        <begin position="33"/>
        <end position="74"/>
    </location>
</feature>
<feature type="repeat" description="WD" evidence="5">
    <location>
        <begin position="1433"/>
        <end position="1475"/>
    </location>
</feature>
<dbReference type="InterPro" id="IPR001680">
    <property type="entry name" value="WD40_rpt"/>
</dbReference>
<dbReference type="InterPro" id="IPR036322">
    <property type="entry name" value="WD40_repeat_dom_sf"/>
</dbReference>
<dbReference type="PROSITE" id="PS50294">
    <property type="entry name" value="WD_REPEATS_REGION"/>
    <property type="match status" value="4"/>
</dbReference>
<evidence type="ECO:0000256" key="5">
    <source>
        <dbReference type="PROSITE-ProRule" id="PRU00221"/>
    </source>
</evidence>
<comment type="caution">
    <text evidence="10">The sequence shown here is derived from an EMBL/GenBank/DDBJ whole genome shotgun (WGS) entry which is preliminary data.</text>
</comment>
<feature type="repeat" description="WD" evidence="5">
    <location>
        <begin position="1520"/>
        <end position="1562"/>
    </location>
</feature>
<dbReference type="PROSITE" id="PS50082">
    <property type="entry name" value="WD_REPEATS_2"/>
    <property type="match status" value="4"/>
</dbReference>
<dbReference type="Gene3D" id="3.80.10.10">
    <property type="entry name" value="Ribonuclease Inhibitor"/>
    <property type="match status" value="3"/>
</dbReference>
<dbReference type="SUPFAM" id="SSF52540">
    <property type="entry name" value="P-loop containing nucleoside triphosphate hydrolases"/>
    <property type="match status" value="1"/>
</dbReference>
<evidence type="ECO:0000256" key="7">
    <source>
        <dbReference type="SAM" id="MobiDB-lite"/>
    </source>
</evidence>
<dbReference type="Proteomes" id="UP000290289">
    <property type="component" value="Chromosome 15"/>
</dbReference>
<keyword evidence="2" id="KW-0677">Repeat</keyword>
<evidence type="ECO:0000256" key="1">
    <source>
        <dbReference type="ARBA" id="ARBA00022574"/>
    </source>
</evidence>
<feature type="repeat" description="WD" evidence="5">
    <location>
        <begin position="1643"/>
        <end position="1684"/>
    </location>
</feature>
<dbReference type="GO" id="GO:0000109">
    <property type="term" value="C:nucleotide-excision repair complex"/>
    <property type="evidence" value="ECO:0007669"/>
    <property type="project" value="TreeGrafter"/>
</dbReference>
<accession>A0A498HTQ9</accession>
<dbReference type="Pfam" id="PF00931">
    <property type="entry name" value="NB-ARC"/>
    <property type="match status" value="1"/>
</dbReference>
<dbReference type="GO" id="GO:0043161">
    <property type="term" value="P:proteasome-mediated ubiquitin-dependent protein catabolic process"/>
    <property type="evidence" value="ECO:0007669"/>
    <property type="project" value="TreeGrafter"/>
</dbReference>
<dbReference type="PANTHER" id="PTHR46202:SF1">
    <property type="entry name" value="DNA EXCISION REPAIR PROTEIN ERCC-8"/>
    <property type="match status" value="1"/>
</dbReference>
<evidence type="ECO:0008006" key="12">
    <source>
        <dbReference type="Google" id="ProtNLM"/>
    </source>
</evidence>
<dbReference type="SMART" id="SM00320">
    <property type="entry name" value="WD40"/>
    <property type="match status" value="5"/>
</dbReference>
<dbReference type="PANTHER" id="PTHR46202">
    <property type="entry name" value="DNA EXCISION REPAIR PROTEIN ERCC-8"/>
    <property type="match status" value="1"/>
</dbReference>
<dbReference type="PROSITE" id="PS00678">
    <property type="entry name" value="WD_REPEATS_1"/>
    <property type="match status" value="2"/>
</dbReference>
<dbReference type="GO" id="GO:0043531">
    <property type="term" value="F:ADP binding"/>
    <property type="evidence" value="ECO:0007669"/>
    <property type="project" value="InterPro"/>
</dbReference>
<dbReference type="GO" id="GO:0031464">
    <property type="term" value="C:Cul4A-RING E3 ubiquitin ligase complex"/>
    <property type="evidence" value="ECO:0007669"/>
    <property type="project" value="TreeGrafter"/>
</dbReference>
<feature type="region of interest" description="Disordered" evidence="7">
    <location>
        <begin position="1571"/>
        <end position="1631"/>
    </location>
</feature>
<dbReference type="Pfam" id="PF00400">
    <property type="entry name" value="WD40"/>
    <property type="match status" value="4"/>
</dbReference>
<keyword evidence="4" id="KW-0234">DNA repair</keyword>
<organism evidence="10 11">
    <name type="scientific">Malus domestica</name>
    <name type="common">Apple</name>
    <name type="synonym">Pyrus malus</name>
    <dbReference type="NCBI Taxonomy" id="3750"/>
    <lineage>
        <taxon>Eukaryota</taxon>
        <taxon>Viridiplantae</taxon>
        <taxon>Streptophyta</taxon>
        <taxon>Embryophyta</taxon>
        <taxon>Tracheophyta</taxon>
        <taxon>Spermatophyta</taxon>
        <taxon>Magnoliopsida</taxon>
        <taxon>eudicotyledons</taxon>
        <taxon>Gunneridae</taxon>
        <taxon>Pentapetalae</taxon>
        <taxon>rosids</taxon>
        <taxon>fabids</taxon>
        <taxon>Rosales</taxon>
        <taxon>Rosaceae</taxon>
        <taxon>Amygdaloideae</taxon>
        <taxon>Maleae</taxon>
        <taxon>Malus</taxon>
    </lineage>
</organism>
<feature type="domain" description="NB-ARC" evidence="8">
    <location>
        <begin position="160"/>
        <end position="318"/>
    </location>
</feature>
<dbReference type="InterPro" id="IPR057135">
    <property type="entry name" value="At4g27190-like_LRR"/>
</dbReference>
<dbReference type="GO" id="GO:0000209">
    <property type="term" value="P:protein polyubiquitination"/>
    <property type="evidence" value="ECO:0007669"/>
    <property type="project" value="TreeGrafter"/>
</dbReference>